<dbReference type="InterPro" id="IPR036086">
    <property type="entry name" value="ParB/Sulfiredoxin_sf"/>
</dbReference>
<evidence type="ECO:0000256" key="2">
    <source>
        <dbReference type="ARBA" id="ARBA00022829"/>
    </source>
</evidence>
<dbReference type="EMBL" id="PFPO01000005">
    <property type="protein sequence ID" value="PIZ99884.1"/>
    <property type="molecule type" value="Genomic_DNA"/>
</dbReference>
<dbReference type="InterPro" id="IPR041468">
    <property type="entry name" value="HTH_ParB/Spo0J"/>
</dbReference>
<accession>A0A2M7VGK9</accession>
<evidence type="ECO:0000256" key="3">
    <source>
        <dbReference type="ARBA" id="ARBA00023125"/>
    </source>
</evidence>
<dbReference type="Pfam" id="PF02195">
    <property type="entry name" value="ParB_N"/>
    <property type="match status" value="1"/>
</dbReference>
<dbReference type="GO" id="GO:0003677">
    <property type="term" value="F:DNA binding"/>
    <property type="evidence" value="ECO:0007669"/>
    <property type="project" value="UniProtKB-KW"/>
</dbReference>
<feature type="domain" description="ParB-like N-terminal" evidence="5">
    <location>
        <begin position="52"/>
        <end position="141"/>
    </location>
</feature>
<dbReference type="Gene3D" id="3.90.1530.30">
    <property type="match status" value="1"/>
</dbReference>
<dbReference type="SUPFAM" id="SSF110849">
    <property type="entry name" value="ParB/Sulfiredoxin"/>
    <property type="match status" value="1"/>
</dbReference>
<keyword evidence="2" id="KW-0159">Chromosome partition</keyword>
<evidence type="ECO:0000256" key="1">
    <source>
        <dbReference type="ARBA" id="ARBA00006295"/>
    </source>
</evidence>
<feature type="region of interest" description="Disordered" evidence="4">
    <location>
        <begin position="21"/>
        <end position="50"/>
    </location>
</feature>
<dbReference type="SMART" id="SM00470">
    <property type="entry name" value="ParB"/>
    <property type="match status" value="1"/>
</dbReference>
<dbReference type="PANTHER" id="PTHR33375">
    <property type="entry name" value="CHROMOSOME-PARTITIONING PROTEIN PARB-RELATED"/>
    <property type="match status" value="1"/>
</dbReference>
<keyword evidence="3" id="KW-0238">DNA-binding</keyword>
<dbReference type="FunFam" id="1.10.10.2830:FF:000001">
    <property type="entry name" value="Chromosome partitioning protein ParB"/>
    <property type="match status" value="1"/>
</dbReference>
<dbReference type="AlphaFoldDB" id="A0A2M7VGK9"/>
<feature type="compositionally biased region" description="Polar residues" evidence="4">
    <location>
        <begin position="22"/>
        <end position="50"/>
    </location>
</feature>
<proteinExistence type="inferred from homology"/>
<comment type="similarity">
    <text evidence="1">Belongs to the ParB family.</text>
</comment>
<dbReference type="FunFam" id="3.90.1530.30:FF:000001">
    <property type="entry name" value="Chromosome partitioning protein ParB"/>
    <property type="match status" value="1"/>
</dbReference>
<evidence type="ECO:0000256" key="4">
    <source>
        <dbReference type="SAM" id="MobiDB-lite"/>
    </source>
</evidence>
<evidence type="ECO:0000259" key="5">
    <source>
        <dbReference type="SMART" id="SM00470"/>
    </source>
</evidence>
<dbReference type="GO" id="GO:0005694">
    <property type="term" value="C:chromosome"/>
    <property type="evidence" value="ECO:0007669"/>
    <property type="project" value="TreeGrafter"/>
</dbReference>
<name>A0A2M7VGK9_9BACT</name>
<dbReference type="InterPro" id="IPR004437">
    <property type="entry name" value="ParB/RepB/Spo0J"/>
</dbReference>
<dbReference type="GO" id="GO:0007059">
    <property type="term" value="P:chromosome segregation"/>
    <property type="evidence" value="ECO:0007669"/>
    <property type="project" value="UniProtKB-KW"/>
</dbReference>
<dbReference type="Proteomes" id="UP000230405">
    <property type="component" value="Unassembled WGS sequence"/>
</dbReference>
<comment type="caution">
    <text evidence="6">The sequence shown here is derived from an EMBL/GenBank/DDBJ whole genome shotgun (WGS) entry which is preliminary data.</text>
</comment>
<dbReference type="Gene3D" id="1.10.10.2830">
    <property type="match status" value="1"/>
</dbReference>
<dbReference type="InterPro" id="IPR003115">
    <property type="entry name" value="ParB_N"/>
</dbReference>
<dbReference type="Pfam" id="PF23552">
    <property type="entry name" value="ParB_C"/>
    <property type="match status" value="1"/>
</dbReference>
<evidence type="ECO:0000313" key="7">
    <source>
        <dbReference type="Proteomes" id="UP000230405"/>
    </source>
</evidence>
<dbReference type="InterPro" id="IPR050336">
    <property type="entry name" value="Chromosome_partition/occlusion"/>
</dbReference>
<dbReference type="NCBIfam" id="TIGR00180">
    <property type="entry name" value="parB_part"/>
    <property type="match status" value="1"/>
</dbReference>
<dbReference type="CDD" id="cd16393">
    <property type="entry name" value="SPO0J_N"/>
    <property type="match status" value="1"/>
</dbReference>
<protein>
    <submittedName>
        <fullName evidence="6">Chromosome partitioning protein ParB</fullName>
    </submittedName>
</protein>
<dbReference type="Pfam" id="PF17762">
    <property type="entry name" value="HTH_ParB"/>
    <property type="match status" value="1"/>
</dbReference>
<sequence length="305" mass="34682">MLNNKGLGLGRGLSSLIPNRNIVDNSSAPEPNRAINDNAQSSSGSTDNNQLLYLSPKQIRKNPYQPRTTFNHQELEELAESIKRYGILEPLIVVLKDGYYQLIAGERRWQAATLIGLEKVPVMVRQADDLEVMEISLIENLQREDLDPIEEALAYQRLIEEFQLTQEQVARKVQKNRVTVANAIRILQLPKDIQEAIRLGAISRSQAKIILSVNNPKDQIRIFKKIVNGGLTVRQTDHLASNYSVKRKIKDQGVNLELAAREERLRQYLSTKVKIVDSGNGGQILIEYYSAEELERLIEYILRND</sequence>
<dbReference type="InterPro" id="IPR057240">
    <property type="entry name" value="ParB_dimer_C"/>
</dbReference>
<dbReference type="PANTHER" id="PTHR33375:SF1">
    <property type="entry name" value="CHROMOSOME-PARTITIONING PROTEIN PARB-RELATED"/>
    <property type="match status" value="1"/>
</dbReference>
<evidence type="ECO:0000313" key="6">
    <source>
        <dbReference type="EMBL" id="PIZ99884.1"/>
    </source>
</evidence>
<gene>
    <name evidence="6" type="ORF">COX77_00225</name>
</gene>
<reference evidence="7" key="1">
    <citation type="submission" date="2017-09" db="EMBL/GenBank/DDBJ databases">
        <title>Depth-based differentiation of microbial function through sediment-hosted aquifers and enrichment of novel symbionts in the deep terrestrial subsurface.</title>
        <authorList>
            <person name="Probst A.J."/>
            <person name="Ladd B."/>
            <person name="Jarett J.K."/>
            <person name="Geller-Mcgrath D.E."/>
            <person name="Sieber C.M.K."/>
            <person name="Emerson J.B."/>
            <person name="Anantharaman K."/>
            <person name="Thomas B.C."/>
            <person name="Malmstrom R."/>
            <person name="Stieglmeier M."/>
            <person name="Klingl A."/>
            <person name="Woyke T."/>
            <person name="Ryan C.M."/>
            <person name="Banfield J.F."/>
        </authorList>
    </citation>
    <scope>NUCLEOTIDE SEQUENCE [LARGE SCALE GENOMIC DNA]</scope>
</reference>
<organism evidence="6 7">
    <name type="scientific">Candidatus Komeilibacteria bacterium CG_4_10_14_0_2_um_filter_37_10</name>
    <dbReference type="NCBI Taxonomy" id="1974470"/>
    <lineage>
        <taxon>Bacteria</taxon>
        <taxon>Candidatus Komeiliibacteriota</taxon>
    </lineage>
</organism>